<dbReference type="Gene3D" id="3.40.50.1820">
    <property type="entry name" value="alpha/beta hydrolase"/>
    <property type="match status" value="1"/>
</dbReference>
<dbReference type="Proteomes" id="UP000199312">
    <property type="component" value="Unassembled WGS sequence"/>
</dbReference>
<dbReference type="PANTHER" id="PTHR48098">
    <property type="entry name" value="ENTEROCHELIN ESTERASE-RELATED"/>
    <property type="match status" value="1"/>
</dbReference>
<sequence>MRFFKETTIIILLLALFSCKEKQQVITNLSTIKLSEYNGKLSSGTIKRIDSFPSKFVRSRTVDIWLPNNYSLKNKYAVLYMHDGQMLFDAETTWNKQEWKVDEIVGGLIDATKIKNTIVVAIWNHPNIRHSDYYPQKPFDLLPQKFKDSIFSESQKQFGTTFTGLQSDNYLKFIVEEVKPYIDLNFSVYKNPDNTVIAGSSMGGLISMYAICEYPKVFGGAACLSTHWIGFMPQENSVVPESFFKYLESNLPSSKTHKIYFDYGTETLDKFYLPYQYRVNEVLTLKGFDNSNSKNLKFEGHDHSENSWNQRFQIPVEFLLKN</sequence>
<evidence type="ECO:0000313" key="1">
    <source>
        <dbReference type="EMBL" id="SFS71969.1"/>
    </source>
</evidence>
<dbReference type="PROSITE" id="PS51257">
    <property type="entry name" value="PROKAR_LIPOPROTEIN"/>
    <property type="match status" value="1"/>
</dbReference>
<dbReference type="Pfam" id="PF00756">
    <property type="entry name" value="Esterase"/>
    <property type="match status" value="1"/>
</dbReference>
<dbReference type="SUPFAM" id="SSF53474">
    <property type="entry name" value="alpha/beta-Hydrolases"/>
    <property type="match status" value="1"/>
</dbReference>
<dbReference type="PANTHER" id="PTHR48098:SF6">
    <property type="entry name" value="FERRI-BACILLIBACTIN ESTERASE BESA"/>
    <property type="match status" value="1"/>
</dbReference>
<dbReference type="InterPro" id="IPR050583">
    <property type="entry name" value="Mycobacterial_A85_antigen"/>
</dbReference>
<dbReference type="InterPro" id="IPR029058">
    <property type="entry name" value="AB_hydrolase_fold"/>
</dbReference>
<gene>
    <name evidence="1" type="ORF">SAMN04488006_2809</name>
</gene>
<accession>A0A1I6S4R5</accession>
<dbReference type="OrthoDB" id="9784036at2"/>
<dbReference type="InterPro" id="IPR000801">
    <property type="entry name" value="Esterase-like"/>
</dbReference>
<protein>
    <submittedName>
        <fullName evidence="1">Putative esterase</fullName>
    </submittedName>
</protein>
<evidence type="ECO:0000313" key="2">
    <source>
        <dbReference type="Proteomes" id="UP000199312"/>
    </source>
</evidence>
<dbReference type="AlphaFoldDB" id="A0A1I6S4R5"/>
<reference evidence="2" key="1">
    <citation type="submission" date="2016-10" db="EMBL/GenBank/DDBJ databases">
        <authorList>
            <person name="Varghese N."/>
            <person name="Submissions S."/>
        </authorList>
    </citation>
    <scope>NUCLEOTIDE SEQUENCE [LARGE SCALE GENOMIC DNA]</scope>
    <source>
        <strain evidence="2">DSM 24450</strain>
    </source>
</reference>
<dbReference type="EMBL" id="FOZP01000007">
    <property type="protein sequence ID" value="SFS71969.1"/>
    <property type="molecule type" value="Genomic_DNA"/>
</dbReference>
<keyword evidence="2" id="KW-1185">Reference proteome</keyword>
<proteinExistence type="predicted"/>
<dbReference type="STRING" id="593133.SAMN04488006_2809"/>
<name>A0A1I6S4R5_9FLAO</name>
<dbReference type="RefSeq" id="WP_090228491.1">
    <property type="nucleotide sequence ID" value="NZ_FOZP01000007.1"/>
</dbReference>
<organism evidence="1 2">
    <name type="scientific">Lutibacter maritimus</name>
    <dbReference type="NCBI Taxonomy" id="593133"/>
    <lineage>
        <taxon>Bacteria</taxon>
        <taxon>Pseudomonadati</taxon>
        <taxon>Bacteroidota</taxon>
        <taxon>Flavobacteriia</taxon>
        <taxon>Flavobacteriales</taxon>
        <taxon>Flavobacteriaceae</taxon>
        <taxon>Lutibacter</taxon>
    </lineage>
</organism>